<keyword evidence="6 9" id="KW-1133">Transmembrane helix</keyword>
<dbReference type="PANTHER" id="PTHR13032:SF6">
    <property type="entry name" value="MITOCHONDRIAL IMPORT INNER MEMBRANE TRANSLOCASE SUBUNIT TIM21"/>
    <property type="match status" value="1"/>
</dbReference>
<comment type="function">
    <text evidence="9">Essential component of the TIM23 complex, a complex that mediates the translocation of transit peptide-containing proteins across the mitochondrial inner membrane.</text>
</comment>
<keyword evidence="9" id="KW-0653">Protein transport</keyword>
<evidence type="ECO:0000256" key="8">
    <source>
        <dbReference type="ARBA" id="ARBA00023136"/>
    </source>
</evidence>
<keyword evidence="12" id="KW-1185">Reference proteome</keyword>
<keyword evidence="7 9" id="KW-0496">Mitochondrion</keyword>
<evidence type="ECO:0000256" key="6">
    <source>
        <dbReference type="ARBA" id="ARBA00022989"/>
    </source>
</evidence>
<name>A0ABQ7RV15_PICAN</name>
<keyword evidence="9" id="KW-0999">Mitochondrion inner membrane</keyword>
<dbReference type="Gene3D" id="3.10.450.320">
    <property type="entry name" value="Mitochondrial import inner membrane translocase subunit Tim21"/>
    <property type="match status" value="1"/>
</dbReference>
<comment type="subcellular location">
    <subcellularLocation>
        <location evidence="9">Mitochondrion inner membrane</location>
        <topology evidence="9">Single-pass membrane protein</topology>
    </subcellularLocation>
    <subcellularLocation>
        <location evidence="1">Mitochondrion membrane</location>
        <topology evidence="1">Single-pass membrane protein</topology>
    </subcellularLocation>
</comment>
<dbReference type="PANTHER" id="PTHR13032">
    <property type="entry name" value="MITOCHONDRIAL IMPORT INNER MEMBRANE TRANSLOCASE SUBUNIT TIM21"/>
    <property type="match status" value="1"/>
</dbReference>
<evidence type="ECO:0000256" key="1">
    <source>
        <dbReference type="ARBA" id="ARBA00004304"/>
    </source>
</evidence>
<evidence type="ECO:0000256" key="9">
    <source>
        <dbReference type="RuleBase" id="RU367142"/>
    </source>
</evidence>
<gene>
    <name evidence="11" type="ORF">KL940_003262</name>
</gene>
<feature type="region of interest" description="Disordered" evidence="10">
    <location>
        <begin position="126"/>
        <end position="150"/>
    </location>
</feature>
<dbReference type="EMBL" id="JAHLVD010000008">
    <property type="protein sequence ID" value="KAG7848407.1"/>
    <property type="molecule type" value="Genomic_DNA"/>
</dbReference>
<sequence length="341" mass="38071">MTYKKAKNRAIQAKRKIKNLGPGGTRTRNHAPPEDDVITITPRARYSAILGTIANISSTECISKGRPFREPCIGCSIYPMANAVLRPSAQYKPPGIQPLKIQRGTSVLLLASPTFSIVSIRYHSHSHQDHTNSHSHSHTHTSSTQEQARQTRKSGFSFLNNFVRGSKFLVSSSIVLLALGVSSVSLYLVFSELFSPSGETSTFNRVVSMIEKNEEALKLLGYSKEEIESGKHIRLKAYGYAAGDKWTRNRPIQATKYLAKDNKEHMLMKFFVESDYKVAVVQLEAIEENFVEQQLVYVALDVKGQKRFYLVGGPKSSSVNKRLGLMNESGFLGVKWGNKKE</sequence>
<evidence type="ECO:0000256" key="3">
    <source>
        <dbReference type="ARBA" id="ARBA00020726"/>
    </source>
</evidence>
<dbReference type="Proteomes" id="UP001197328">
    <property type="component" value="Unassembled WGS sequence"/>
</dbReference>
<keyword evidence="9" id="KW-0813">Transport</keyword>
<evidence type="ECO:0000256" key="4">
    <source>
        <dbReference type="ARBA" id="ARBA00022692"/>
    </source>
</evidence>
<proteinExistence type="inferred from homology"/>
<reference evidence="11 12" key="1">
    <citation type="journal article" date="2021" name="G3 (Bethesda)">
        <title>Genomic diversity, chromosomal rearrangements, and interspecies hybridization in the ogataea polymorpha species complex.</title>
        <authorList>
            <person name="Hanson S.J."/>
            <person name="Cinneide E.O."/>
            <person name="Salzberg L.I."/>
            <person name="Wolfe K.H."/>
            <person name="McGowan J."/>
            <person name="Fitzpatrick D.A."/>
            <person name="Matlin K."/>
        </authorList>
    </citation>
    <scope>NUCLEOTIDE SEQUENCE [LARGE SCALE GENOMIC DNA]</scope>
    <source>
        <strain evidence="11">51-138</strain>
    </source>
</reference>
<evidence type="ECO:0000313" key="11">
    <source>
        <dbReference type="EMBL" id="KAG7848407.1"/>
    </source>
</evidence>
<evidence type="ECO:0000256" key="10">
    <source>
        <dbReference type="SAM" id="MobiDB-lite"/>
    </source>
</evidence>
<evidence type="ECO:0000313" key="12">
    <source>
        <dbReference type="Proteomes" id="UP001197328"/>
    </source>
</evidence>
<comment type="caution">
    <text evidence="11">The sequence shown here is derived from an EMBL/GenBank/DDBJ whole genome shotgun (WGS) entry which is preliminary data.</text>
</comment>
<keyword evidence="8 9" id="KW-0472">Membrane</keyword>
<comment type="similarity">
    <text evidence="2 9">Belongs to the TIM21 family.</text>
</comment>
<protein>
    <recommendedName>
        <fullName evidence="3 9">Mitochondrial import inner membrane translocase subunit Tim21</fullName>
    </recommendedName>
</protein>
<keyword evidence="5" id="KW-0809">Transit peptide</keyword>
<evidence type="ECO:0000256" key="5">
    <source>
        <dbReference type="ARBA" id="ARBA00022946"/>
    </source>
</evidence>
<accession>A0ABQ7RV15</accession>
<keyword evidence="4 9" id="KW-0812">Transmembrane</keyword>
<dbReference type="InterPro" id="IPR038552">
    <property type="entry name" value="Tim21_IMS_sf"/>
</dbReference>
<organism evidence="11 12">
    <name type="scientific">Pichia angusta</name>
    <name type="common">Yeast</name>
    <name type="synonym">Hansenula polymorpha</name>
    <dbReference type="NCBI Taxonomy" id="870730"/>
    <lineage>
        <taxon>Eukaryota</taxon>
        <taxon>Fungi</taxon>
        <taxon>Dikarya</taxon>
        <taxon>Ascomycota</taxon>
        <taxon>Saccharomycotina</taxon>
        <taxon>Pichiomycetes</taxon>
        <taxon>Pichiales</taxon>
        <taxon>Pichiaceae</taxon>
        <taxon>Ogataea</taxon>
    </lineage>
</organism>
<feature type="transmembrane region" description="Helical" evidence="9">
    <location>
        <begin position="168"/>
        <end position="190"/>
    </location>
</feature>
<evidence type="ECO:0000256" key="2">
    <source>
        <dbReference type="ARBA" id="ARBA00010867"/>
    </source>
</evidence>
<keyword evidence="9" id="KW-0811">Translocation</keyword>
<evidence type="ECO:0000256" key="7">
    <source>
        <dbReference type="ARBA" id="ARBA00023128"/>
    </source>
</evidence>
<dbReference type="Pfam" id="PF08294">
    <property type="entry name" value="TIM21"/>
    <property type="match status" value="1"/>
</dbReference>
<comment type="subunit">
    <text evidence="9">Component of the TIM23 complex.</text>
</comment>
<dbReference type="InterPro" id="IPR013261">
    <property type="entry name" value="Tim21"/>
</dbReference>